<name>A0AAV4LDF2_9BACL</name>
<dbReference type="InterPro" id="IPR018604">
    <property type="entry name" value="YycI-like"/>
</dbReference>
<reference evidence="2" key="1">
    <citation type="journal article" date="2023" name="Int. J. Syst. Evol. Microbiol.">
        <title>Collibacillus ludicampi gen. nov., sp. nov., a new soil bacterium of the family Alicyclobacillaceae.</title>
        <authorList>
            <person name="Jojima T."/>
            <person name="Ioku Y."/>
            <person name="Fukuta Y."/>
            <person name="Shirasaka N."/>
            <person name="Matsumura Y."/>
            <person name="Mori M."/>
        </authorList>
    </citation>
    <scope>NUCLEOTIDE SEQUENCE</scope>
    <source>
        <strain evidence="2">TP075</strain>
    </source>
</reference>
<dbReference type="EMBL" id="BOQE01000001">
    <property type="protein sequence ID" value="GIM45850.1"/>
    <property type="molecule type" value="Genomic_DNA"/>
</dbReference>
<sequence>MDWSKAKTYLIFTFLLLDLLLGYQYYAVRNVEAGTVQSFEEQVAEVRDLLQSRNLTLGTDIPKETPELGFLRVRYAQVDPKLVASKLLKNPRLADTTSSHPSWVQYQGDKGTITYKGSGQLLYDVTPMHVTISPDDPRIFDRLYAEIGTFVWNPLSYGGDRVLKQGVNDATVRYLQMYQSYPIFSAPILVTLQNGQVTLIQQSALEVIGEEGNKRPVISAVGALRSLAESMDKSAVPAHNRVIRDIRLGFFSKPFNTESWYLAPMWRITTDQNVYFVNGMTGELETVR</sequence>
<dbReference type="RefSeq" id="WP_282199015.1">
    <property type="nucleotide sequence ID" value="NZ_BOQE01000001.1"/>
</dbReference>
<dbReference type="Gene3D" id="2.40.128.690">
    <property type="entry name" value="YycH protein, domain 3-like"/>
    <property type="match status" value="1"/>
</dbReference>
<organism evidence="2 3">
    <name type="scientific">Collibacillus ludicampi</name>
    <dbReference type="NCBI Taxonomy" id="2771369"/>
    <lineage>
        <taxon>Bacteria</taxon>
        <taxon>Bacillati</taxon>
        <taxon>Bacillota</taxon>
        <taxon>Bacilli</taxon>
        <taxon>Bacillales</taxon>
        <taxon>Alicyclobacillaceae</taxon>
        <taxon>Collibacillus</taxon>
    </lineage>
</organism>
<evidence type="ECO:0000313" key="2">
    <source>
        <dbReference type="EMBL" id="GIM45850.1"/>
    </source>
</evidence>
<dbReference type="GO" id="GO:0016020">
    <property type="term" value="C:membrane"/>
    <property type="evidence" value="ECO:0007669"/>
    <property type="project" value="InterPro"/>
</dbReference>
<feature type="domain" description="Regulatory protein YycH-like" evidence="1">
    <location>
        <begin position="37"/>
        <end position="279"/>
    </location>
</feature>
<accession>A0AAV4LDF2</accession>
<proteinExistence type="predicted"/>
<keyword evidence="3" id="KW-1185">Reference proteome</keyword>
<gene>
    <name evidence="2" type="ORF">DNHGIG_13990</name>
</gene>
<evidence type="ECO:0000259" key="1">
    <source>
        <dbReference type="Pfam" id="PF09648"/>
    </source>
</evidence>
<dbReference type="Pfam" id="PF09648">
    <property type="entry name" value="YycI"/>
    <property type="match status" value="1"/>
</dbReference>
<dbReference type="Proteomes" id="UP001057291">
    <property type="component" value="Unassembled WGS sequence"/>
</dbReference>
<protein>
    <recommendedName>
        <fullName evidence="1">Regulatory protein YycH-like domain-containing protein</fullName>
    </recommendedName>
</protein>
<dbReference type="AlphaFoldDB" id="A0AAV4LDF2"/>
<evidence type="ECO:0000313" key="3">
    <source>
        <dbReference type="Proteomes" id="UP001057291"/>
    </source>
</evidence>
<comment type="caution">
    <text evidence="2">The sequence shown here is derived from an EMBL/GenBank/DDBJ whole genome shotgun (WGS) entry which is preliminary data.</text>
</comment>